<dbReference type="Pfam" id="PF04230">
    <property type="entry name" value="PS_pyruv_trans"/>
    <property type="match status" value="1"/>
</dbReference>
<evidence type="ECO:0000313" key="3">
    <source>
        <dbReference type="Proteomes" id="UP001197770"/>
    </source>
</evidence>
<keyword evidence="2" id="KW-0808">Transferase</keyword>
<keyword evidence="3" id="KW-1185">Reference proteome</keyword>
<proteinExistence type="predicted"/>
<reference evidence="2 3" key="1">
    <citation type="submission" date="2021-11" db="EMBL/GenBank/DDBJ databases">
        <title>Seasonal and diel survey of microbial diversity of the Tyrrhenian coast.</title>
        <authorList>
            <person name="Gattoni G."/>
            <person name="Corral P."/>
        </authorList>
    </citation>
    <scope>NUCLEOTIDE SEQUENCE [LARGE SCALE GENOMIC DNA]</scope>
    <source>
        <strain evidence="2 3">Mr9</strain>
    </source>
</reference>
<name>A0ABS8GX83_9FLAO</name>
<sequence>MKIIVENSTWNNLGDGFYQFSLYELIKNVFPEADVYFGDGPVERAFHPNQKQLKNALKSIEWQNADLHILSGPMVMALLKTEYKAAIENIKRKGSNYAILSCSCSGLDGEPLNQIRKFLKAYPPIAFASRDPETYEKFKDYVPNAYNGICTAFLVNKLLKVDTLKLDKEYFVSSFYRNPEPKFISDKAKPQIEDVTLKERKGYIPGLPWKINRHLEIYDDIAENLGDLKIVRTVQQVSNKSNNFNFKYPNSYITLNPINFLSAFKGANFTISERVHACAVTLAFGKPARILIDSPRCGIFERFDLDHTSNDRIMKPSTVFFNKIDTEMDLLAKYIRESCEALL</sequence>
<dbReference type="GO" id="GO:0016740">
    <property type="term" value="F:transferase activity"/>
    <property type="evidence" value="ECO:0007669"/>
    <property type="project" value="UniProtKB-KW"/>
</dbReference>
<dbReference type="Proteomes" id="UP001197770">
    <property type="component" value="Unassembled WGS sequence"/>
</dbReference>
<evidence type="ECO:0000313" key="2">
    <source>
        <dbReference type="EMBL" id="MCC4214255.1"/>
    </source>
</evidence>
<dbReference type="EMBL" id="JAJGMW010000026">
    <property type="protein sequence ID" value="MCC4214255.1"/>
    <property type="molecule type" value="Genomic_DNA"/>
</dbReference>
<evidence type="ECO:0000259" key="1">
    <source>
        <dbReference type="Pfam" id="PF04230"/>
    </source>
</evidence>
<dbReference type="RefSeq" id="WP_228231320.1">
    <property type="nucleotide sequence ID" value="NZ_JAJGMW010000026.1"/>
</dbReference>
<accession>A0ABS8GX83</accession>
<comment type="caution">
    <text evidence="2">The sequence shown here is derived from an EMBL/GenBank/DDBJ whole genome shotgun (WGS) entry which is preliminary data.</text>
</comment>
<organism evidence="2 3">
    <name type="scientific">Leeuwenhoekiella parthenopeia</name>
    <dbReference type="NCBI Taxonomy" id="2890320"/>
    <lineage>
        <taxon>Bacteria</taxon>
        <taxon>Pseudomonadati</taxon>
        <taxon>Bacteroidota</taxon>
        <taxon>Flavobacteriia</taxon>
        <taxon>Flavobacteriales</taxon>
        <taxon>Flavobacteriaceae</taxon>
        <taxon>Leeuwenhoekiella</taxon>
    </lineage>
</organism>
<protein>
    <submittedName>
        <fullName evidence="2">Polysaccharide pyruvyl transferase family protein</fullName>
    </submittedName>
</protein>
<feature type="domain" description="Polysaccharide pyruvyl transferase" evidence="1">
    <location>
        <begin position="12"/>
        <end position="290"/>
    </location>
</feature>
<dbReference type="InterPro" id="IPR007345">
    <property type="entry name" value="Polysacch_pyruvyl_Trfase"/>
</dbReference>
<gene>
    <name evidence="2" type="ORF">LLW17_16120</name>
</gene>